<comment type="similarity">
    <text evidence="1">Belongs to the ARG7 family.</text>
</comment>
<dbReference type="Pfam" id="PF02519">
    <property type="entry name" value="Auxin_inducible"/>
    <property type="match status" value="1"/>
</dbReference>
<reference evidence="2" key="2">
    <citation type="submission" date="2017-06" db="EMBL/GenBank/DDBJ databases">
        <title>WGS assembly of Brachypodium distachyon.</title>
        <authorList>
            <consortium name="The International Brachypodium Initiative"/>
            <person name="Lucas S."/>
            <person name="Harmon-Smith M."/>
            <person name="Lail K."/>
            <person name="Tice H."/>
            <person name="Grimwood J."/>
            <person name="Bruce D."/>
            <person name="Barry K."/>
            <person name="Shu S."/>
            <person name="Lindquist E."/>
            <person name="Wang M."/>
            <person name="Pitluck S."/>
            <person name="Vogel J.P."/>
            <person name="Garvin D.F."/>
            <person name="Mockler T.C."/>
            <person name="Schmutz J."/>
            <person name="Rokhsar D."/>
            <person name="Bevan M.W."/>
        </authorList>
    </citation>
    <scope>NUCLEOTIDE SEQUENCE</scope>
    <source>
        <strain evidence="2">Bd21</strain>
    </source>
</reference>
<dbReference type="EnsemblPlants" id="PNT65063">
    <property type="protein sequence ID" value="PNT65063"/>
    <property type="gene ID" value="BRADI_4g36952v3"/>
</dbReference>
<reference evidence="3" key="3">
    <citation type="submission" date="2018-08" db="UniProtKB">
        <authorList>
            <consortium name="EnsemblPlants"/>
        </authorList>
    </citation>
    <scope>IDENTIFICATION</scope>
    <source>
        <strain evidence="3">cv. Bd21</strain>
    </source>
</reference>
<evidence type="ECO:0000313" key="2">
    <source>
        <dbReference type="EMBL" id="PNT65063.1"/>
    </source>
</evidence>
<evidence type="ECO:0000256" key="1">
    <source>
        <dbReference type="ARBA" id="ARBA00006974"/>
    </source>
</evidence>
<dbReference type="Proteomes" id="UP000008810">
    <property type="component" value="Chromosome 4"/>
</dbReference>
<evidence type="ECO:0008006" key="5">
    <source>
        <dbReference type="Google" id="ProtNLM"/>
    </source>
</evidence>
<dbReference type="GO" id="GO:0009733">
    <property type="term" value="P:response to auxin"/>
    <property type="evidence" value="ECO:0007669"/>
    <property type="project" value="InterPro"/>
</dbReference>
<evidence type="ECO:0000313" key="4">
    <source>
        <dbReference type="Proteomes" id="UP000008810"/>
    </source>
</evidence>
<gene>
    <name evidence="2" type="ORF">BRADI_4g36952v3</name>
</gene>
<dbReference type="STRING" id="15368.A0A2K2CSS3"/>
<dbReference type="AlphaFoldDB" id="A0A2K2CSS3"/>
<dbReference type="PANTHER" id="PTHR31175:SF91">
    <property type="entry name" value="AUXIN-RESPONSIVE PROTEIN"/>
    <property type="match status" value="1"/>
</dbReference>
<dbReference type="InParanoid" id="A0A2K2CSS3"/>
<protein>
    <recommendedName>
        <fullName evidence="5">Auxin-responsive protein</fullName>
    </recommendedName>
</protein>
<dbReference type="EMBL" id="CM000883">
    <property type="protein sequence ID" value="PNT65063.1"/>
    <property type="molecule type" value="Genomic_DNA"/>
</dbReference>
<evidence type="ECO:0000313" key="3">
    <source>
        <dbReference type="EnsemblPlants" id="PNT65063"/>
    </source>
</evidence>
<dbReference type="OrthoDB" id="1936278at2759"/>
<dbReference type="Gramene" id="PNT65063">
    <property type="protein sequence ID" value="PNT65063"/>
    <property type="gene ID" value="BRADI_4g36952v3"/>
</dbReference>
<dbReference type="PANTHER" id="PTHR31175">
    <property type="entry name" value="AUXIN-RESPONSIVE FAMILY PROTEIN"/>
    <property type="match status" value="1"/>
</dbReference>
<organism evidence="2">
    <name type="scientific">Brachypodium distachyon</name>
    <name type="common">Purple false brome</name>
    <name type="synonym">Trachynia distachya</name>
    <dbReference type="NCBI Taxonomy" id="15368"/>
    <lineage>
        <taxon>Eukaryota</taxon>
        <taxon>Viridiplantae</taxon>
        <taxon>Streptophyta</taxon>
        <taxon>Embryophyta</taxon>
        <taxon>Tracheophyta</taxon>
        <taxon>Spermatophyta</taxon>
        <taxon>Magnoliopsida</taxon>
        <taxon>Liliopsida</taxon>
        <taxon>Poales</taxon>
        <taxon>Poaceae</taxon>
        <taxon>BOP clade</taxon>
        <taxon>Pooideae</taxon>
        <taxon>Stipodae</taxon>
        <taxon>Brachypodieae</taxon>
        <taxon>Brachypodium</taxon>
    </lineage>
</organism>
<keyword evidence="4" id="KW-1185">Reference proteome</keyword>
<sequence length="137" mass="14652">MISAKRLARVSKKWKRMAKQTEGSCGTSTYSSVAGKGCCAVYTADGARFEVPLAYLNTAVFGDLLRMSHEEFGFVGGNIGQITLLCDVAVMVYAMCLLGRSASAEMEAPFLCSMTMSCHYDAALHLEVGQLVAVCSS</sequence>
<accession>A0A2K2CSS3</accession>
<name>A0A2K2CSS3_BRADI</name>
<reference evidence="2 3" key="1">
    <citation type="journal article" date="2010" name="Nature">
        <title>Genome sequencing and analysis of the model grass Brachypodium distachyon.</title>
        <authorList>
            <consortium name="International Brachypodium Initiative"/>
        </authorList>
    </citation>
    <scope>NUCLEOTIDE SEQUENCE [LARGE SCALE GENOMIC DNA]</scope>
    <source>
        <strain evidence="2 3">Bd21</strain>
    </source>
</reference>
<dbReference type="InterPro" id="IPR003676">
    <property type="entry name" value="SAUR_fam"/>
</dbReference>
<proteinExistence type="inferred from homology"/>